<dbReference type="AlphaFoldDB" id="W6ME33"/>
<dbReference type="SMART" id="SM00100">
    <property type="entry name" value="cNMP"/>
    <property type="match status" value="1"/>
</dbReference>
<evidence type="ECO:0000256" key="1">
    <source>
        <dbReference type="ARBA" id="ARBA00023015"/>
    </source>
</evidence>
<dbReference type="SUPFAM" id="SSF51206">
    <property type="entry name" value="cAMP-binding domain-like"/>
    <property type="match status" value="1"/>
</dbReference>
<reference evidence="6" key="1">
    <citation type="submission" date="2013-07" db="EMBL/GenBank/DDBJ databases">
        <authorList>
            <person name="McIlroy S."/>
        </authorList>
    </citation>
    <scope>NUCLEOTIDE SEQUENCE [LARGE SCALE GENOMIC DNA]</scope>
    <source>
        <strain evidence="6">Run_A_D11</strain>
    </source>
</reference>
<gene>
    <name evidence="6" type="ORF">BN873_720007</name>
</gene>
<dbReference type="PROSITE" id="PS51063">
    <property type="entry name" value="HTH_CRP_2"/>
    <property type="match status" value="1"/>
</dbReference>
<organism evidence="6 7">
    <name type="scientific">Candidatus Competibacter denitrificans Run_A_D11</name>
    <dbReference type="NCBI Taxonomy" id="1400863"/>
    <lineage>
        <taxon>Bacteria</taxon>
        <taxon>Pseudomonadati</taxon>
        <taxon>Pseudomonadota</taxon>
        <taxon>Gammaproteobacteria</taxon>
        <taxon>Candidatus Competibacteraceae</taxon>
        <taxon>Candidatus Competibacter</taxon>
    </lineage>
</organism>
<dbReference type="InterPro" id="IPR036390">
    <property type="entry name" value="WH_DNA-bd_sf"/>
</dbReference>
<keyword evidence="3" id="KW-0804">Transcription</keyword>
<dbReference type="PROSITE" id="PS50042">
    <property type="entry name" value="CNMP_BINDING_3"/>
    <property type="match status" value="1"/>
</dbReference>
<dbReference type="PRINTS" id="PR00034">
    <property type="entry name" value="HTHCRP"/>
</dbReference>
<dbReference type="Pfam" id="PF00027">
    <property type="entry name" value="cNMP_binding"/>
    <property type="match status" value="1"/>
</dbReference>
<dbReference type="RefSeq" id="WP_048675300.1">
    <property type="nucleotide sequence ID" value="NZ_CBTJ020000083.1"/>
</dbReference>
<dbReference type="STRING" id="1400863.BN873_720007"/>
<evidence type="ECO:0000313" key="7">
    <source>
        <dbReference type="Proteomes" id="UP000035760"/>
    </source>
</evidence>
<dbReference type="InterPro" id="IPR000595">
    <property type="entry name" value="cNMP-bd_dom"/>
</dbReference>
<dbReference type="GO" id="GO:0005829">
    <property type="term" value="C:cytosol"/>
    <property type="evidence" value="ECO:0007669"/>
    <property type="project" value="TreeGrafter"/>
</dbReference>
<dbReference type="SMART" id="SM00419">
    <property type="entry name" value="HTH_CRP"/>
    <property type="match status" value="1"/>
</dbReference>
<dbReference type="SUPFAM" id="SSF46785">
    <property type="entry name" value="Winged helix' DNA-binding domain"/>
    <property type="match status" value="1"/>
</dbReference>
<dbReference type="Gene3D" id="1.10.10.10">
    <property type="entry name" value="Winged helix-like DNA-binding domain superfamily/Winged helix DNA-binding domain"/>
    <property type="match status" value="1"/>
</dbReference>
<protein>
    <submittedName>
        <fullName evidence="6">Transcriptional regulator, Crp/Fnr family</fullName>
    </submittedName>
</protein>
<dbReference type="PANTHER" id="PTHR24567">
    <property type="entry name" value="CRP FAMILY TRANSCRIPTIONAL REGULATORY PROTEIN"/>
    <property type="match status" value="1"/>
</dbReference>
<proteinExistence type="predicted"/>
<dbReference type="Pfam" id="PF13545">
    <property type="entry name" value="HTH_Crp_2"/>
    <property type="match status" value="1"/>
</dbReference>
<evidence type="ECO:0000259" key="4">
    <source>
        <dbReference type="PROSITE" id="PS50042"/>
    </source>
</evidence>
<dbReference type="InterPro" id="IPR012318">
    <property type="entry name" value="HTH_CRP"/>
</dbReference>
<dbReference type="Proteomes" id="UP000035760">
    <property type="component" value="Unassembled WGS sequence"/>
</dbReference>
<sequence length="243" mass="27386">MVEQRRSIPGGDCTECRMRQSNEWQVLREEEVNFLARSQKCRSYHAGEVVFAEGEPSYGIYCVKSGTVAIRKIDNIGNPVLVQLGYPGDTLGYRGLLLGENRNSSAEALGPSKICFIDKQAVNTLLDKNPALGLQFLRRVTTDLDNAYTKLVENATFSNRTKFLHLLLVLMNRHGRMTNDGSRVMQLPLSRRDMASMIGTRHETVSRIISRLEEDGIARFSGRTVHVKQPHSLLEEIRPVVLE</sequence>
<dbReference type="EMBL" id="CBTJ020000083">
    <property type="protein sequence ID" value="CDI03913.1"/>
    <property type="molecule type" value="Genomic_DNA"/>
</dbReference>
<accession>W6ME33</accession>
<comment type="caution">
    <text evidence="6">The sequence shown here is derived from an EMBL/GenBank/DDBJ whole genome shotgun (WGS) entry which is preliminary data.</text>
</comment>
<dbReference type="Gene3D" id="2.60.120.10">
    <property type="entry name" value="Jelly Rolls"/>
    <property type="match status" value="1"/>
</dbReference>
<evidence type="ECO:0000256" key="2">
    <source>
        <dbReference type="ARBA" id="ARBA00023125"/>
    </source>
</evidence>
<reference evidence="6" key="2">
    <citation type="submission" date="2014-03" db="EMBL/GenBank/DDBJ databases">
        <title>Candidatus Competibacter-lineage genomes retrieved from metagenomes reveal functional metabolic diversity.</title>
        <authorList>
            <person name="McIlroy S.J."/>
            <person name="Albertsen M."/>
            <person name="Andresen E.K."/>
            <person name="Saunders A.M."/>
            <person name="Kristiansen R."/>
            <person name="Stokholm-Bjerregaard M."/>
            <person name="Nielsen K.L."/>
            <person name="Nielsen P.H."/>
        </authorList>
    </citation>
    <scope>NUCLEOTIDE SEQUENCE</scope>
    <source>
        <strain evidence="6">Run_A_D11</strain>
    </source>
</reference>
<dbReference type="OrthoDB" id="7643467at2"/>
<keyword evidence="7" id="KW-1185">Reference proteome</keyword>
<dbReference type="InterPro" id="IPR036388">
    <property type="entry name" value="WH-like_DNA-bd_sf"/>
</dbReference>
<dbReference type="PANTHER" id="PTHR24567:SF26">
    <property type="entry name" value="REGULATORY PROTEIN YEIL"/>
    <property type="match status" value="1"/>
</dbReference>
<dbReference type="CDD" id="cd00038">
    <property type="entry name" value="CAP_ED"/>
    <property type="match status" value="1"/>
</dbReference>
<keyword evidence="1" id="KW-0805">Transcription regulation</keyword>
<dbReference type="InterPro" id="IPR018490">
    <property type="entry name" value="cNMP-bd_dom_sf"/>
</dbReference>
<evidence type="ECO:0000313" key="6">
    <source>
        <dbReference type="EMBL" id="CDI03913.1"/>
    </source>
</evidence>
<feature type="domain" description="HTH crp-type" evidence="5">
    <location>
        <begin position="157"/>
        <end position="231"/>
    </location>
</feature>
<dbReference type="GO" id="GO:0003700">
    <property type="term" value="F:DNA-binding transcription factor activity"/>
    <property type="evidence" value="ECO:0007669"/>
    <property type="project" value="TreeGrafter"/>
</dbReference>
<name>W6ME33_9GAMM</name>
<dbReference type="InterPro" id="IPR014710">
    <property type="entry name" value="RmlC-like_jellyroll"/>
</dbReference>
<evidence type="ECO:0000256" key="3">
    <source>
        <dbReference type="ARBA" id="ARBA00023163"/>
    </source>
</evidence>
<dbReference type="GO" id="GO:0003677">
    <property type="term" value="F:DNA binding"/>
    <property type="evidence" value="ECO:0007669"/>
    <property type="project" value="UniProtKB-KW"/>
</dbReference>
<dbReference type="InterPro" id="IPR050397">
    <property type="entry name" value="Env_Response_Regulators"/>
</dbReference>
<keyword evidence="2" id="KW-0238">DNA-binding</keyword>
<feature type="domain" description="Cyclic nucleotide-binding" evidence="4">
    <location>
        <begin position="23"/>
        <end position="126"/>
    </location>
</feature>
<evidence type="ECO:0000259" key="5">
    <source>
        <dbReference type="PROSITE" id="PS51063"/>
    </source>
</evidence>